<dbReference type="InterPro" id="IPR036770">
    <property type="entry name" value="Ankyrin_rpt-contain_sf"/>
</dbReference>
<dbReference type="CDD" id="cd22913">
    <property type="entry name" value="HFD_ABTB2-like"/>
    <property type="match status" value="1"/>
</dbReference>
<dbReference type="EMBL" id="BEZZ01000944">
    <property type="protein sequence ID" value="GCC37126.1"/>
    <property type="molecule type" value="Genomic_DNA"/>
</dbReference>
<dbReference type="Gene3D" id="1.25.40.20">
    <property type="entry name" value="Ankyrin repeat-containing domain"/>
    <property type="match status" value="1"/>
</dbReference>
<dbReference type="Pfam" id="PF00651">
    <property type="entry name" value="BTB"/>
    <property type="match status" value="1"/>
</dbReference>
<evidence type="ECO:0000313" key="5">
    <source>
        <dbReference type="EMBL" id="GCC37126.1"/>
    </source>
</evidence>
<dbReference type="PANTHER" id="PTHR46071">
    <property type="entry name" value="ANKYRIN REPEAT AND BTB/POZ DOMAIN-CONTAINING"/>
    <property type="match status" value="1"/>
</dbReference>
<dbReference type="Pfam" id="PF00023">
    <property type="entry name" value="Ank"/>
    <property type="match status" value="1"/>
</dbReference>
<dbReference type="FunFam" id="1.25.40.20:FF:000045">
    <property type="entry name" value="Ankyrin repeat and BTB/POZ domain-containing protein 2"/>
    <property type="match status" value="1"/>
</dbReference>
<feature type="repeat" description="ANK" evidence="3">
    <location>
        <begin position="551"/>
        <end position="579"/>
    </location>
</feature>
<dbReference type="PROSITE" id="PS50088">
    <property type="entry name" value="ANK_REPEAT"/>
    <property type="match status" value="3"/>
</dbReference>
<evidence type="ECO:0000256" key="2">
    <source>
        <dbReference type="ARBA" id="ARBA00023043"/>
    </source>
</evidence>
<keyword evidence="1" id="KW-0677">Repeat</keyword>
<dbReference type="SMART" id="SM00225">
    <property type="entry name" value="BTB"/>
    <property type="match status" value="1"/>
</dbReference>
<dbReference type="InterPro" id="IPR002110">
    <property type="entry name" value="Ankyrin_rpt"/>
</dbReference>
<keyword evidence="6" id="KW-1185">Reference proteome</keyword>
<dbReference type="PANTHER" id="PTHR46071:SF3">
    <property type="entry name" value="ANKYRIN REPEAT AND BTB_POZ DOMAIN-CONTAINING PROTEIN 2"/>
    <property type="match status" value="1"/>
</dbReference>
<dbReference type="Pfam" id="PF26281">
    <property type="entry name" value="Histone_ABTB"/>
    <property type="match status" value="1"/>
</dbReference>
<feature type="domain" description="BTB" evidence="4">
    <location>
        <begin position="822"/>
        <end position="885"/>
    </location>
</feature>
<gene>
    <name evidence="5" type="ORF">chiPu_0015627</name>
</gene>
<dbReference type="InterPro" id="IPR011333">
    <property type="entry name" value="SKP1/BTB/POZ_sf"/>
</dbReference>
<dbReference type="InterPro" id="IPR059008">
    <property type="entry name" value="ABTB2/3_histone"/>
</dbReference>
<dbReference type="SUPFAM" id="SSF48403">
    <property type="entry name" value="Ankyrin repeat"/>
    <property type="match status" value="1"/>
</dbReference>
<evidence type="ECO:0000313" key="6">
    <source>
        <dbReference type="Proteomes" id="UP000287033"/>
    </source>
</evidence>
<feature type="repeat" description="ANK" evidence="3">
    <location>
        <begin position="505"/>
        <end position="537"/>
    </location>
</feature>
<feature type="repeat" description="ANK" evidence="3">
    <location>
        <begin position="587"/>
        <end position="619"/>
    </location>
</feature>
<reference evidence="5 6" key="1">
    <citation type="journal article" date="2018" name="Nat. Ecol. Evol.">
        <title>Shark genomes provide insights into elasmobranch evolution and the origin of vertebrates.</title>
        <authorList>
            <person name="Hara Y"/>
            <person name="Yamaguchi K"/>
            <person name="Onimaru K"/>
            <person name="Kadota M"/>
            <person name="Koyanagi M"/>
            <person name="Keeley SD"/>
            <person name="Tatsumi K"/>
            <person name="Tanaka K"/>
            <person name="Motone F"/>
            <person name="Kageyama Y"/>
            <person name="Nozu R"/>
            <person name="Adachi N"/>
            <person name="Nishimura O"/>
            <person name="Nakagawa R"/>
            <person name="Tanegashima C"/>
            <person name="Kiyatake I"/>
            <person name="Matsumoto R"/>
            <person name="Murakumo K"/>
            <person name="Nishida K"/>
            <person name="Terakita A"/>
            <person name="Kuratani S"/>
            <person name="Sato K"/>
            <person name="Hyodo S Kuraku.S."/>
        </authorList>
    </citation>
    <scope>NUCLEOTIDE SEQUENCE [LARGE SCALE GENOMIC DNA]</scope>
</reference>
<dbReference type="Pfam" id="PF12796">
    <property type="entry name" value="Ank_2"/>
    <property type="match status" value="1"/>
</dbReference>
<dbReference type="Gene3D" id="1.10.20.10">
    <property type="entry name" value="Histone, subunit A"/>
    <property type="match status" value="1"/>
</dbReference>
<proteinExistence type="predicted"/>
<dbReference type="OMA" id="ATRIHEH"/>
<dbReference type="GO" id="GO:0046982">
    <property type="term" value="F:protein heterodimerization activity"/>
    <property type="evidence" value="ECO:0007669"/>
    <property type="project" value="InterPro"/>
</dbReference>
<dbReference type="SUPFAM" id="SSF47113">
    <property type="entry name" value="Histone-fold"/>
    <property type="match status" value="2"/>
</dbReference>
<accession>A0A401T383</accession>
<dbReference type="Gene3D" id="3.30.710.10">
    <property type="entry name" value="Potassium Channel Kv1.1, Chain A"/>
    <property type="match status" value="1"/>
</dbReference>
<dbReference type="InterPro" id="IPR009072">
    <property type="entry name" value="Histone-fold"/>
</dbReference>
<dbReference type="InterPro" id="IPR052089">
    <property type="entry name" value="Ankyrin-BTB/POZ_domain"/>
</dbReference>
<keyword evidence="2 3" id="KW-0040">ANK repeat</keyword>
<evidence type="ECO:0000256" key="1">
    <source>
        <dbReference type="ARBA" id="ARBA00022737"/>
    </source>
</evidence>
<sequence>MSGFCKPTAKNFESLTLDSGYGGAGGSCGWSSLSLSHSGGTWGSLSGSAGERYMDSCDSLDTELPESSGLELLGCWPKLPVLEDVPWTEEELQEVLRRRQPGECRQPVPADFLQKLSRYLSRALVRIAREAQRLSLLIAKCSKHEIQTAAKLVLSWSLSESCMAAAVQALSVYNLNCGDQLTSSKSSQCNLVFSVGRFFRWMVDSRLSSRIHEHAAIYLTACMQNLLEELHMKLPDSFLSRGKVSPEAMDKALEQMISNDADLWGLFQPCEHLICGRNAYGMPCIPIYLSLYTECFQSGRSIQRQLYNRLDLKNLEQIMLATFVGTIAELSDLVSQAMYYFHQFGAKYHGKGFQLHFKKGPYSWEPEAFHGLFYYMHCPHLEWENSNTEPPLIKLSSERPYEILPPVVEWIRVCIAQADHRCSLTVDVGDLRQAARLLLPGVDCEPRQLRINSILYPSRGLDTKEAELKLRQNLGFQMLNSGRTDLVKAAAALLGPVGLNTLSEQGLTPLMYAASSGDEAMVQVLLTSGAEIDIQVPGYSQQCPSVHTETRHWTALTFAVAFGHLSITQLLLDAGAHVDGCVSEGSWSETPLQLAAAAGHLDLVSLLLAKGADLLAGSTGKNGVTASLQGITNPFSQAAAHGRRDVLQKLLSQPDTQKSDIMSLEDILAEGAEISNQQALKSGVNRSSKAQRKALRDALNQSAEHNYLDITVELHNHGVLWTLHSWLKSLETSLIKRQWTITLNLLKDFDSVKDVYSQEMITQGLTLMFDIFRLSKNNAIMRQLAAIFSHCYGPYPIPVIQESGEKIKAAPDSTLLNHREQSDITFLVEGKPFYGHRAVLSAASSRFKKLIAACPLADTKTCNPIEILDVQYNTFKCMVQYIYDGGTERLNISKNQALEILAASSNFKINPLARHCEVICSRNLTLANSPHIYQQAKVLKANELIAYCNGYFLKNMLPLLEQDSFQQLLQSQAGTNHSLHTDLQQTLAFRMQAVYQPAGKETTV</sequence>
<dbReference type="InterPro" id="IPR000210">
    <property type="entry name" value="BTB/POZ_dom"/>
</dbReference>
<protein>
    <recommendedName>
        <fullName evidence="4">BTB domain-containing protein</fullName>
    </recommendedName>
</protein>
<name>A0A401T383_CHIPU</name>
<dbReference type="AlphaFoldDB" id="A0A401T383"/>
<evidence type="ECO:0000256" key="3">
    <source>
        <dbReference type="PROSITE-ProRule" id="PRU00023"/>
    </source>
</evidence>
<dbReference type="SMART" id="SM00248">
    <property type="entry name" value="ANK"/>
    <property type="match status" value="4"/>
</dbReference>
<dbReference type="PROSITE" id="PS50097">
    <property type="entry name" value="BTB"/>
    <property type="match status" value="1"/>
</dbReference>
<dbReference type="SUPFAM" id="SSF54695">
    <property type="entry name" value="POZ domain"/>
    <property type="match status" value="1"/>
</dbReference>
<dbReference type="Proteomes" id="UP000287033">
    <property type="component" value="Unassembled WGS sequence"/>
</dbReference>
<dbReference type="PROSITE" id="PS50297">
    <property type="entry name" value="ANK_REP_REGION"/>
    <property type="match status" value="3"/>
</dbReference>
<evidence type="ECO:0000259" key="4">
    <source>
        <dbReference type="PROSITE" id="PS50097"/>
    </source>
</evidence>
<dbReference type="OrthoDB" id="2316821at2759"/>
<comment type="caution">
    <text evidence="5">The sequence shown here is derived from an EMBL/GenBank/DDBJ whole genome shotgun (WGS) entry which is preliminary data.</text>
</comment>
<organism evidence="5 6">
    <name type="scientific">Chiloscyllium punctatum</name>
    <name type="common">Brownbanded bambooshark</name>
    <name type="synonym">Hemiscyllium punctatum</name>
    <dbReference type="NCBI Taxonomy" id="137246"/>
    <lineage>
        <taxon>Eukaryota</taxon>
        <taxon>Metazoa</taxon>
        <taxon>Chordata</taxon>
        <taxon>Craniata</taxon>
        <taxon>Vertebrata</taxon>
        <taxon>Chondrichthyes</taxon>
        <taxon>Elasmobranchii</taxon>
        <taxon>Galeomorphii</taxon>
        <taxon>Galeoidea</taxon>
        <taxon>Orectolobiformes</taxon>
        <taxon>Hemiscylliidae</taxon>
        <taxon>Chiloscyllium</taxon>
    </lineage>
</organism>